<reference evidence="1 2" key="1">
    <citation type="journal article" date="2007" name="Virology">
        <title>Sequence and annotation of the 369-kb NY-2A and the 345-kb AR158 viruses that infect Chlorella NC64A.</title>
        <authorList>
            <person name="Fitzgerald L.A."/>
            <person name="Graves M.V."/>
            <person name="Li X."/>
            <person name="Feldblyum T."/>
            <person name="Nierman W.C."/>
            <person name="Van Etten J.L."/>
        </authorList>
    </citation>
    <scope>NUCLEOTIDE SEQUENCE [LARGE SCALE GENOMIC DNA]</scope>
    <source>
        <strain evidence="1 2">NY-2A</strain>
    </source>
</reference>
<protein>
    <submittedName>
        <fullName evidence="1">Uncharacterized protein b100L</fullName>
    </submittedName>
</protein>
<dbReference type="KEGG" id="vg:5659116"/>
<accession>A7IVX5</accession>
<gene>
    <name evidence="1" type="primary">b100L</name>
    <name evidence="1" type="ORF">NY2A_b100L</name>
</gene>
<name>A7IVX5_PBCVN</name>
<organism evidence="1 2">
    <name type="scientific">Paramecium bursaria Chlorella virus NY2A</name>
    <name type="common">PBCV-NY2A</name>
    <dbReference type="NCBI Taxonomy" id="46021"/>
    <lineage>
        <taxon>Viruses</taxon>
        <taxon>Varidnaviria</taxon>
        <taxon>Bamfordvirae</taxon>
        <taxon>Nucleocytoviricota</taxon>
        <taxon>Megaviricetes</taxon>
        <taxon>Algavirales</taxon>
        <taxon>Phycodnaviridae</taxon>
        <taxon>Chlorovirus</taxon>
        <taxon>Chlorovirus americanus</taxon>
    </lineage>
</organism>
<sequence length="136" mass="15467">MIGRSRRAQIHLVGICDVYGLHHHTICVTRFAESDAERILIVQIENITALEIREGDDAHTSGPLIDRIGTRCQNDLFVAREITLEIWRILVRQIRINEFDSVDSVATVIVDRRSRILQSATVCNGEDREENDGLCE</sequence>
<dbReference type="EMBL" id="DQ491002">
    <property type="protein sequence ID" value="ABT14499.1"/>
    <property type="molecule type" value="Genomic_DNA"/>
</dbReference>
<evidence type="ECO:0000313" key="1">
    <source>
        <dbReference type="EMBL" id="ABT14499.1"/>
    </source>
</evidence>
<proteinExistence type="predicted"/>
<dbReference type="RefSeq" id="YP_001497296.1">
    <property type="nucleotide sequence ID" value="NC_009898.1"/>
</dbReference>
<evidence type="ECO:0000313" key="2">
    <source>
        <dbReference type="Proteomes" id="UP000202419"/>
    </source>
</evidence>
<dbReference type="GeneID" id="5659116"/>
<keyword evidence="2" id="KW-1185">Reference proteome</keyword>
<dbReference type="Proteomes" id="UP000202419">
    <property type="component" value="Segment"/>
</dbReference>
<organismHost>
    <name type="scientific">Chlorella</name>
    <dbReference type="NCBI Taxonomy" id="3071"/>
</organismHost>